<dbReference type="InterPro" id="IPR000944">
    <property type="entry name" value="Tscrpt_reg_Rrf2"/>
</dbReference>
<dbReference type="SUPFAM" id="SSF46785">
    <property type="entry name" value="Winged helix' DNA-binding domain"/>
    <property type="match status" value="1"/>
</dbReference>
<name>A0A5C5UVV6_9PLAN</name>
<accession>A0A5C5UVV6</accession>
<reference evidence="1 2" key="1">
    <citation type="submission" date="2019-02" db="EMBL/GenBank/DDBJ databases">
        <title>Deep-cultivation of Planctomycetes and their phenomic and genomic characterization uncovers novel biology.</title>
        <authorList>
            <person name="Wiegand S."/>
            <person name="Jogler M."/>
            <person name="Boedeker C."/>
            <person name="Pinto D."/>
            <person name="Vollmers J."/>
            <person name="Rivas-Marin E."/>
            <person name="Kohn T."/>
            <person name="Peeters S.H."/>
            <person name="Heuer A."/>
            <person name="Rast P."/>
            <person name="Oberbeckmann S."/>
            <person name="Bunk B."/>
            <person name="Jeske O."/>
            <person name="Meyerdierks A."/>
            <person name="Storesund J.E."/>
            <person name="Kallscheuer N."/>
            <person name="Luecker S."/>
            <person name="Lage O.M."/>
            <person name="Pohl T."/>
            <person name="Merkel B.J."/>
            <person name="Hornburger P."/>
            <person name="Mueller R.-W."/>
            <person name="Bruemmer F."/>
            <person name="Labrenz M."/>
            <person name="Spormann A.M."/>
            <person name="Op Den Camp H."/>
            <person name="Overmann J."/>
            <person name="Amann R."/>
            <person name="Jetten M.S.M."/>
            <person name="Mascher T."/>
            <person name="Medema M.H."/>
            <person name="Devos D.P."/>
            <person name="Kaster A.-K."/>
            <person name="Ovreas L."/>
            <person name="Rohde M."/>
            <person name="Galperin M.Y."/>
            <person name="Jogler C."/>
        </authorList>
    </citation>
    <scope>NUCLEOTIDE SEQUENCE [LARGE SCALE GENOMIC DNA]</scope>
    <source>
        <strain evidence="1 2">KOR42</strain>
    </source>
</reference>
<organism evidence="1 2">
    <name type="scientific">Thalassoglobus neptunius</name>
    <dbReference type="NCBI Taxonomy" id="1938619"/>
    <lineage>
        <taxon>Bacteria</taxon>
        <taxon>Pseudomonadati</taxon>
        <taxon>Planctomycetota</taxon>
        <taxon>Planctomycetia</taxon>
        <taxon>Planctomycetales</taxon>
        <taxon>Planctomycetaceae</taxon>
        <taxon>Thalassoglobus</taxon>
    </lineage>
</organism>
<dbReference type="PANTHER" id="PTHR33221">
    <property type="entry name" value="WINGED HELIX-TURN-HELIX TRANSCRIPTIONAL REGULATOR, RRF2 FAMILY"/>
    <property type="match status" value="1"/>
</dbReference>
<sequence>MGLTKEVSRNTLSYMKRDSKLSGVLHILLHMAELEEPVTSEDLSKMMDTNPVVVRRLMAGLREQGYVRSEKGHGGGWTVACNLTKVTLLDIYKAVGSPSLLAIGNRTESPGCLVEQSVNAALGKAFDDAEQRLLRRLGEVTLASLSADCHQRLEAKGISLKAKRNTHGVQ</sequence>
<dbReference type="Proteomes" id="UP000317243">
    <property type="component" value="Unassembled WGS sequence"/>
</dbReference>
<dbReference type="PANTHER" id="PTHR33221:SF15">
    <property type="entry name" value="HTH-TYPE TRANSCRIPTIONAL REGULATOR YWGB-RELATED"/>
    <property type="match status" value="1"/>
</dbReference>
<comment type="caution">
    <text evidence="1">The sequence shown here is derived from an EMBL/GenBank/DDBJ whole genome shotgun (WGS) entry which is preliminary data.</text>
</comment>
<dbReference type="Pfam" id="PF02082">
    <property type="entry name" value="Rrf2"/>
    <property type="match status" value="1"/>
</dbReference>
<dbReference type="GO" id="GO:0003700">
    <property type="term" value="F:DNA-binding transcription factor activity"/>
    <property type="evidence" value="ECO:0007669"/>
    <property type="project" value="TreeGrafter"/>
</dbReference>
<gene>
    <name evidence="1" type="primary">ywnA</name>
    <name evidence="1" type="ORF">KOR42_55030</name>
</gene>
<evidence type="ECO:0000313" key="2">
    <source>
        <dbReference type="Proteomes" id="UP000317243"/>
    </source>
</evidence>
<dbReference type="AlphaFoldDB" id="A0A5C5UVV6"/>
<dbReference type="InterPro" id="IPR036388">
    <property type="entry name" value="WH-like_DNA-bd_sf"/>
</dbReference>
<dbReference type="GO" id="GO:0005829">
    <property type="term" value="C:cytosol"/>
    <property type="evidence" value="ECO:0007669"/>
    <property type="project" value="TreeGrafter"/>
</dbReference>
<keyword evidence="2" id="KW-1185">Reference proteome</keyword>
<dbReference type="PROSITE" id="PS51197">
    <property type="entry name" value="HTH_RRF2_2"/>
    <property type="match status" value="1"/>
</dbReference>
<proteinExistence type="predicted"/>
<evidence type="ECO:0000313" key="1">
    <source>
        <dbReference type="EMBL" id="TWT29743.1"/>
    </source>
</evidence>
<dbReference type="InterPro" id="IPR036390">
    <property type="entry name" value="WH_DNA-bd_sf"/>
</dbReference>
<protein>
    <submittedName>
        <fullName evidence="1">Putative HTH-type transcriptional regulator YwnA</fullName>
    </submittedName>
</protein>
<dbReference type="Gene3D" id="1.10.10.10">
    <property type="entry name" value="Winged helix-like DNA-binding domain superfamily/Winged helix DNA-binding domain"/>
    <property type="match status" value="1"/>
</dbReference>
<dbReference type="EMBL" id="SIHI01000117">
    <property type="protein sequence ID" value="TWT29743.1"/>
    <property type="molecule type" value="Genomic_DNA"/>
</dbReference>
<dbReference type="FunFam" id="1.10.10.10:FF:000138">
    <property type="entry name" value="Rrf2 family transcriptional regulator"/>
    <property type="match status" value="1"/>
</dbReference>